<evidence type="ECO:0000313" key="7">
    <source>
        <dbReference type="Ensembl" id="ENSLAFP00000024756.1"/>
    </source>
</evidence>
<sequence>MAETNPKTVQDLTSVAHTLLQQMQVKFKTNQITGTTDDMCSRIDDLEKNMADLMTWAGEEELEGENKIPDTQKS</sequence>
<reference evidence="7 8" key="1">
    <citation type="submission" date="2009-06" db="EMBL/GenBank/DDBJ databases">
        <title>The Genome Sequence of Loxodonta africana (African elephant).</title>
        <authorList>
            <person name="Di Palma F."/>
            <person name="Heiman D."/>
            <person name="Young S."/>
            <person name="Johnson J."/>
            <person name="Lander E.S."/>
            <person name="Lindblad-Toh K."/>
        </authorList>
    </citation>
    <scope>NUCLEOTIDE SEQUENCE [LARGE SCALE GENOMIC DNA]</scope>
    <source>
        <strain evidence="7 8">Isolate ISIS603380</strain>
    </source>
</reference>
<evidence type="ECO:0000313" key="8">
    <source>
        <dbReference type="Proteomes" id="UP000007646"/>
    </source>
</evidence>
<dbReference type="GO" id="GO:0003714">
    <property type="term" value="F:transcription corepressor activity"/>
    <property type="evidence" value="ECO:0007669"/>
    <property type="project" value="InterPro"/>
</dbReference>
<comment type="function">
    <text evidence="4">Negative regulator of the heat shock response. Negatively affects HSF1 DNA-binding activity. May have a role in the suppression of the activation of the stress response during the aging process.</text>
</comment>
<accession>G3UA98</accession>
<proteinExistence type="inferred from homology"/>
<name>G3UA98_LOXAF</name>
<dbReference type="AlphaFoldDB" id="G3UA98"/>
<dbReference type="RefSeq" id="XP_064148013.1">
    <property type="nucleotide sequence ID" value="XM_064291943.1"/>
</dbReference>
<dbReference type="HOGENOM" id="CLU_149552_2_0_1"/>
<evidence type="ECO:0000256" key="3">
    <source>
        <dbReference type="ARBA" id="ARBA00023242"/>
    </source>
</evidence>
<keyword evidence="3" id="KW-0539">Nucleus</keyword>
<dbReference type="eggNOG" id="KOG4117">
    <property type="taxonomic scope" value="Eukaryota"/>
</dbReference>
<dbReference type="PANTHER" id="PTHR19424:SF3">
    <property type="entry name" value="HEAT SHOCK FACTOR-BINDING PROTEIN 1"/>
    <property type="match status" value="1"/>
</dbReference>
<comment type="subunit">
    <text evidence="5">Homohexamer. Associates with heptad repeats of HSF1 trimers and probably also HSF1 monomers, and with HSP70. Association with HSF1 trimers and HSP70 coincides with attenuation of heat shock response and the conversion of HSF1 trimer to monomer.</text>
</comment>
<gene>
    <name evidence="7" type="primary">LOC111750208</name>
</gene>
<dbReference type="GeneTree" id="ENSGT00390000006293"/>
<reference evidence="7" key="3">
    <citation type="submission" date="2025-09" db="UniProtKB">
        <authorList>
            <consortium name="Ensembl"/>
        </authorList>
    </citation>
    <scope>IDENTIFICATION</scope>
    <source>
        <strain evidence="7">Isolate ISIS603380</strain>
    </source>
</reference>
<evidence type="ECO:0000256" key="2">
    <source>
        <dbReference type="ARBA" id="ARBA00006349"/>
    </source>
</evidence>
<dbReference type="Gene3D" id="1.20.5.430">
    <property type="match status" value="1"/>
</dbReference>
<dbReference type="PANTHER" id="PTHR19424">
    <property type="entry name" value="HEAT SHOCK FACTOR BINDING PROTEIN 1"/>
    <property type="match status" value="1"/>
</dbReference>
<comment type="subcellular location">
    <subcellularLocation>
        <location evidence="1">Nucleus</location>
    </subcellularLocation>
</comment>
<dbReference type="InParanoid" id="G3UA98"/>
<keyword evidence="8" id="KW-1185">Reference proteome</keyword>
<evidence type="ECO:0000256" key="6">
    <source>
        <dbReference type="ARBA" id="ARBA00039223"/>
    </source>
</evidence>
<reference evidence="7" key="2">
    <citation type="submission" date="2025-08" db="UniProtKB">
        <authorList>
            <consortium name="Ensembl"/>
        </authorList>
    </citation>
    <scope>IDENTIFICATION</scope>
    <source>
        <strain evidence="7">Isolate ISIS603380</strain>
    </source>
</reference>
<comment type="similarity">
    <text evidence="2">Belongs to the HSBP1 family.</text>
</comment>
<dbReference type="Proteomes" id="UP000007646">
    <property type="component" value="Unassembled WGS sequence"/>
</dbReference>
<dbReference type="InterPro" id="IPR009643">
    <property type="entry name" value="HS1-bd"/>
</dbReference>
<dbReference type="Ensembl" id="ENSLAFT00000029548.1">
    <property type="protein sequence ID" value="ENSLAFP00000024756.1"/>
    <property type="gene ID" value="ENSLAFG00000028641.1"/>
</dbReference>
<dbReference type="GO" id="GO:0070370">
    <property type="term" value="P:cellular heat acclimation"/>
    <property type="evidence" value="ECO:0007669"/>
    <property type="project" value="TreeGrafter"/>
</dbReference>
<evidence type="ECO:0000256" key="1">
    <source>
        <dbReference type="ARBA" id="ARBA00004123"/>
    </source>
</evidence>
<protein>
    <recommendedName>
        <fullName evidence="6">Heat shock factor-binding protein 1</fullName>
    </recommendedName>
</protein>
<evidence type="ECO:0000256" key="5">
    <source>
        <dbReference type="ARBA" id="ARBA00038772"/>
    </source>
</evidence>
<dbReference type="STRING" id="9785.ENSLAFP00000024756"/>
<dbReference type="GO" id="GO:0005634">
    <property type="term" value="C:nucleus"/>
    <property type="evidence" value="ECO:0007669"/>
    <property type="project" value="UniProtKB-SubCell"/>
</dbReference>
<dbReference type="FunFam" id="1.20.5.430:FF:000002">
    <property type="entry name" value="Heat shock factor-binding protein 1"/>
    <property type="match status" value="1"/>
</dbReference>
<dbReference type="GeneID" id="111750208"/>
<organism evidence="7 8">
    <name type="scientific">Loxodonta africana</name>
    <name type="common">African elephant</name>
    <dbReference type="NCBI Taxonomy" id="9785"/>
    <lineage>
        <taxon>Eukaryota</taxon>
        <taxon>Metazoa</taxon>
        <taxon>Chordata</taxon>
        <taxon>Craniata</taxon>
        <taxon>Vertebrata</taxon>
        <taxon>Euteleostomi</taxon>
        <taxon>Mammalia</taxon>
        <taxon>Eutheria</taxon>
        <taxon>Afrotheria</taxon>
        <taxon>Proboscidea</taxon>
        <taxon>Elephantidae</taxon>
        <taxon>Loxodonta</taxon>
    </lineage>
</organism>
<dbReference type="GO" id="GO:0005829">
    <property type="term" value="C:cytosol"/>
    <property type="evidence" value="ECO:0007669"/>
    <property type="project" value="TreeGrafter"/>
</dbReference>
<dbReference type="Pfam" id="PF06825">
    <property type="entry name" value="HSBP1"/>
    <property type="match status" value="1"/>
</dbReference>
<evidence type="ECO:0000256" key="4">
    <source>
        <dbReference type="ARBA" id="ARBA00037689"/>
    </source>
</evidence>